<dbReference type="Proteomes" id="UP000054217">
    <property type="component" value="Unassembled WGS sequence"/>
</dbReference>
<dbReference type="HOGENOM" id="CLU_1835955_0_0_1"/>
<organism evidence="2 3">
    <name type="scientific">Pisolithus tinctorius Marx 270</name>
    <dbReference type="NCBI Taxonomy" id="870435"/>
    <lineage>
        <taxon>Eukaryota</taxon>
        <taxon>Fungi</taxon>
        <taxon>Dikarya</taxon>
        <taxon>Basidiomycota</taxon>
        <taxon>Agaricomycotina</taxon>
        <taxon>Agaricomycetes</taxon>
        <taxon>Agaricomycetidae</taxon>
        <taxon>Boletales</taxon>
        <taxon>Sclerodermatineae</taxon>
        <taxon>Pisolithaceae</taxon>
        <taxon>Pisolithus</taxon>
    </lineage>
</organism>
<dbReference type="InParanoid" id="A0A0C3PS28"/>
<reference evidence="3" key="2">
    <citation type="submission" date="2015-01" db="EMBL/GenBank/DDBJ databases">
        <title>Evolutionary Origins and Diversification of the Mycorrhizal Mutualists.</title>
        <authorList>
            <consortium name="DOE Joint Genome Institute"/>
            <consortium name="Mycorrhizal Genomics Consortium"/>
            <person name="Kohler A."/>
            <person name="Kuo A."/>
            <person name="Nagy L.G."/>
            <person name="Floudas D."/>
            <person name="Copeland A."/>
            <person name="Barry K.W."/>
            <person name="Cichocki N."/>
            <person name="Veneault-Fourrey C."/>
            <person name="LaButti K."/>
            <person name="Lindquist E.A."/>
            <person name="Lipzen A."/>
            <person name="Lundell T."/>
            <person name="Morin E."/>
            <person name="Murat C."/>
            <person name="Riley R."/>
            <person name="Ohm R."/>
            <person name="Sun H."/>
            <person name="Tunlid A."/>
            <person name="Henrissat B."/>
            <person name="Grigoriev I.V."/>
            <person name="Hibbett D.S."/>
            <person name="Martin F."/>
        </authorList>
    </citation>
    <scope>NUCLEOTIDE SEQUENCE [LARGE SCALE GENOMIC DNA]</scope>
    <source>
        <strain evidence="3">Marx 270</strain>
    </source>
</reference>
<accession>A0A0C3PS28</accession>
<feature type="compositionally biased region" description="Low complexity" evidence="1">
    <location>
        <begin position="73"/>
        <end position="108"/>
    </location>
</feature>
<sequence length="140" mass="14737">MAPKHDVSQSKEASPSKQMRITTLSPTTTTSRPPDPKPAIEQNTPPAVLPTTPSPLLEPVSNDQPSTRKPIPSSTTSTDTLPSSSASIQMASASSQPTPPTNTQLQPTVMQGTIGAVRPTPDTSLFNPDRISTCPEPLVK</sequence>
<name>A0A0C3PS28_PISTI</name>
<protein>
    <submittedName>
        <fullName evidence="2">Uncharacterized protein</fullName>
    </submittedName>
</protein>
<feature type="compositionally biased region" description="Polar residues" evidence="1">
    <location>
        <begin position="10"/>
        <end position="21"/>
    </location>
</feature>
<dbReference type="AlphaFoldDB" id="A0A0C3PS28"/>
<reference evidence="2 3" key="1">
    <citation type="submission" date="2014-04" db="EMBL/GenBank/DDBJ databases">
        <authorList>
            <consortium name="DOE Joint Genome Institute"/>
            <person name="Kuo A."/>
            <person name="Kohler A."/>
            <person name="Costa M.D."/>
            <person name="Nagy L.G."/>
            <person name="Floudas D."/>
            <person name="Copeland A."/>
            <person name="Barry K.W."/>
            <person name="Cichocki N."/>
            <person name="Veneault-Fourrey C."/>
            <person name="LaButti K."/>
            <person name="Lindquist E.A."/>
            <person name="Lipzen A."/>
            <person name="Lundell T."/>
            <person name="Morin E."/>
            <person name="Murat C."/>
            <person name="Sun H."/>
            <person name="Tunlid A."/>
            <person name="Henrissat B."/>
            <person name="Grigoriev I.V."/>
            <person name="Hibbett D.S."/>
            <person name="Martin F."/>
            <person name="Nordberg H.P."/>
            <person name="Cantor M.N."/>
            <person name="Hua S.X."/>
        </authorList>
    </citation>
    <scope>NUCLEOTIDE SEQUENCE [LARGE SCALE GENOMIC DNA]</scope>
    <source>
        <strain evidence="2 3">Marx 270</strain>
    </source>
</reference>
<gene>
    <name evidence="2" type="ORF">M404DRAFT_20483</name>
</gene>
<feature type="compositionally biased region" description="Low complexity" evidence="1">
    <location>
        <begin position="22"/>
        <end position="32"/>
    </location>
</feature>
<dbReference type="EMBL" id="KN831949">
    <property type="protein sequence ID" value="KIO11906.1"/>
    <property type="molecule type" value="Genomic_DNA"/>
</dbReference>
<evidence type="ECO:0000313" key="2">
    <source>
        <dbReference type="EMBL" id="KIO11906.1"/>
    </source>
</evidence>
<feature type="region of interest" description="Disordered" evidence="1">
    <location>
        <begin position="1"/>
        <end position="140"/>
    </location>
</feature>
<evidence type="ECO:0000256" key="1">
    <source>
        <dbReference type="SAM" id="MobiDB-lite"/>
    </source>
</evidence>
<keyword evidence="3" id="KW-1185">Reference proteome</keyword>
<evidence type="ECO:0000313" key="3">
    <source>
        <dbReference type="Proteomes" id="UP000054217"/>
    </source>
</evidence>
<proteinExistence type="predicted"/>